<keyword evidence="2" id="KW-1015">Disulfide bond</keyword>
<dbReference type="EMBL" id="VZRZ01002733">
    <property type="protein sequence ID" value="NWW73615.1"/>
    <property type="molecule type" value="Genomic_DNA"/>
</dbReference>
<evidence type="ECO:0000256" key="2">
    <source>
        <dbReference type="ARBA" id="ARBA00023157"/>
    </source>
</evidence>
<reference evidence="4 5" key="1">
    <citation type="submission" date="2019-09" db="EMBL/GenBank/DDBJ databases">
        <title>Bird 10,000 Genomes (B10K) Project - Family phase.</title>
        <authorList>
            <person name="Zhang G."/>
        </authorList>
    </citation>
    <scope>NUCLEOTIDE SEQUENCE [LARGE SCALE GENOMIC DNA]</scope>
    <source>
        <strain evidence="4">B10K-DU-029-53</strain>
    </source>
</reference>
<dbReference type="OrthoDB" id="6151406at2759"/>
<feature type="non-terminal residue" evidence="4">
    <location>
        <position position="102"/>
    </location>
</feature>
<dbReference type="AlphaFoldDB" id="A0A7K6QKS4"/>
<dbReference type="GO" id="GO:0006955">
    <property type="term" value="P:immune response"/>
    <property type="evidence" value="ECO:0007669"/>
    <property type="project" value="TreeGrafter"/>
</dbReference>
<sequence>GPPCPTDWVVLQVPAPALLEGDAVTLRCRARQEESVIDVQFYHEEMNLGWPFMESTLSLPPLQLQHSGRYRCKARLGRWLSPWEEAAPVTVTVHGEHPQSTP</sequence>
<dbReference type="SMART" id="SM00408">
    <property type="entry name" value="IGc2"/>
    <property type="match status" value="1"/>
</dbReference>
<dbReference type="InterPro" id="IPR003598">
    <property type="entry name" value="Ig_sub2"/>
</dbReference>
<feature type="non-terminal residue" evidence="4">
    <location>
        <position position="1"/>
    </location>
</feature>
<dbReference type="Gene3D" id="2.60.40.10">
    <property type="entry name" value="Immunoglobulins"/>
    <property type="match status" value="1"/>
</dbReference>
<dbReference type="SMART" id="SM00409">
    <property type="entry name" value="IG"/>
    <property type="match status" value="1"/>
</dbReference>
<evidence type="ECO:0000313" key="4">
    <source>
        <dbReference type="EMBL" id="NWW73615.1"/>
    </source>
</evidence>
<dbReference type="InterPro" id="IPR013783">
    <property type="entry name" value="Ig-like_fold"/>
</dbReference>
<dbReference type="Proteomes" id="UP000580879">
    <property type="component" value="Unassembled WGS sequence"/>
</dbReference>
<dbReference type="GO" id="GO:0007166">
    <property type="term" value="P:cell surface receptor signaling pathway"/>
    <property type="evidence" value="ECO:0007669"/>
    <property type="project" value="TreeGrafter"/>
</dbReference>
<accession>A0A7K6QKS4</accession>
<proteinExistence type="predicted"/>
<protein>
    <submittedName>
        <fullName evidence="4">FCGR2 protein</fullName>
    </submittedName>
</protein>
<name>A0A7K6QKS4_9PASS</name>
<dbReference type="SUPFAM" id="SSF48726">
    <property type="entry name" value="Immunoglobulin"/>
    <property type="match status" value="1"/>
</dbReference>
<dbReference type="InterPro" id="IPR007110">
    <property type="entry name" value="Ig-like_dom"/>
</dbReference>
<dbReference type="InterPro" id="IPR050488">
    <property type="entry name" value="Ig_Fc_receptor"/>
</dbReference>
<gene>
    <name evidence="4" type="primary">Fcgr2_1</name>
    <name evidence="4" type="ORF">CLIRUF_R15674</name>
</gene>
<dbReference type="GO" id="GO:0009897">
    <property type="term" value="C:external side of plasma membrane"/>
    <property type="evidence" value="ECO:0007669"/>
    <property type="project" value="TreeGrafter"/>
</dbReference>
<keyword evidence="1" id="KW-0732">Signal</keyword>
<keyword evidence="5" id="KW-1185">Reference proteome</keyword>
<feature type="domain" description="Ig-like" evidence="3">
    <location>
        <begin position="5"/>
        <end position="92"/>
    </location>
</feature>
<dbReference type="PROSITE" id="PS50835">
    <property type="entry name" value="IG_LIKE"/>
    <property type="match status" value="1"/>
</dbReference>
<organism evidence="4 5">
    <name type="scientific">Climacteris rufus</name>
    <name type="common">rufous treecreeper</name>
    <dbReference type="NCBI Taxonomy" id="47695"/>
    <lineage>
        <taxon>Eukaryota</taxon>
        <taxon>Metazoa</taxon>
        <taxon>Chordata</taxon>
        <taxon>Craniata</taxon>
        <taxon>Vertebrata</taxon>
        <taxon>Euteleostomi</taxon>
        <taxon>Archelosauria</taxon>
        <taxon>Archosauria</taxon>
        <taxon>Dinosauria</taxon>
        <taxon>Saurischia</taxon>
        <taxon>Theropoda</taxon>
        <taxon>Coelurosauria</taxon>
        <taxon>Aves</taxon>
        <taxon>Neognathae</taxon>
        <taxon>Neoaves</taxon>
        <taxon>Telluraves</taxon>
        <taxon>Australaves</taxon>
        <taxon>Passeriformes</taxon>
        <taxon>Climacteridae</taxon>
        <taxon>Climacteris</taxon>
    </lineage>
</organism>
<comment type="caution">
    <text evidence="4">The sequence shown here is derived from an EMBL/GenBank/DDBJ whole genome shotgun (WGS) entry which is preliminary data.</text>
</comment>
<dbReference type="Pfam" id="PF13895">
    <property type="entry name" value="Ig_2"/>
    <property type="match status" value="1"/>
</dbReference>
<dbReference type="InterPro" id="IPR003599">
    <property type="entry name" value="Ig_sub"/>
</dbReference>
<dbReference type="GO" id="GO:0004888">
    <property type="term" value="F:transmembrane signaling receptor activity"/>
    <property type="evidence" value="ECO:0007669"/>
    <property type="project" value="TreeGrafter"/>
</dbReference>
<evidence type="ECO:0000313" key="5">
    <source>
        <dbReference type="Proteomes" id="UP000580879"/>
    </source>
</evidence>
<evidence type="ECO:0000259" key="3">
    <source>
        <dbReference type="PROSITE" id="PS50835"/>
    </source>
</evidence>
<dbReference type="PANTHER" id="PTHR11481:SF64">
    <property type="entry name" value="FC RECEPTOR-LIKE PROTEIN 4"/>
    <property type="match status" value="1"/>
</dbReference>
<dbReference type="PANTHER" id="PTHR11481">
    <property type="entry name" value="IMMUNOGLOBULIN FC RECEPTOR"/>
    <property type="match status" value="1"/>
</dbReference>
<evidence type="ECO:0000256" key="1">
    <source>
        <dbReference type="ARBA" id="ARBA00022729"/>
    </source>
</evidence>
<dbReference type="InterPro" id="IPR036179">
    <property type="entry name" value="Ig-like_dom_sf"/>
</dbReference>